<evidence type="ECO:0000256" key="8">
    <source>
        <dbReference type="ARBA" id="ARBA00023027"/>
    </source>
</evidence>
<evidence type="ECO:0000313" key="13">
    <source>
        <dbReference type="EMBL" id="MDP4537277.1"/>
    </source>
</evidence>
<dbReference type="NCBIfam" id="TIGR00676">
    <property type="entry name" value="fadh2"/>
    <property type="match status" value="1"/>
</dbReference>
<dbReference type="PANTHER" id="PTHR45754:SF3">
    <property type="entry name" value="METHYLENETETRAHYDROFOLATE REDUCTASE (NADPH)"/>
    <property type="match status" value="1"/>
</dbReference>
<evidence type="ECO:0000313" key="14">
    <source>
        <dbReference type="Proteomes" id="UP001231616"/>
    </source>
</evidence>
<evidence type="ECO:0000256" key="12">
    <source>
        <dbReference type="RuleBase" id="RU003862"/>
    </source>
</evidence>
<organism evidence="13 14">
    <name type="scientific">Alkalimonas collagenimarina</name>
    <dbReference type="NCBI Taxonomy" id="400390"/>
    <lineage>
        <taxon>Bacteria</taxon>
        <taxon>Pseudomonadati</taxon>
        <taxon>Pseudomonadota</taxon>
        <taxon>Gammaproteobacteria</taxon>
        <taxon>Alkalimonas</taxon>
    </lineage>
</organism>
<keyword evidence="7 12" id="KW-0560">Oxidoreductase</keyword>
<protein>
    <recommendedName>
        <fullName evidence="12">Methylenetetrahydrofolate reductase</fullName>
        <ecNumber evidence="12">1.5.1.54</ecNumber>
    </recommendedName>
</protein>
<evidence type="ECO:0000256" key="2">
    <source>
        <dbReference type="ARBA" id="ARBA00004777"/>
    </source>
</evidence>
<dbReference type="Proteomes" id="UP001231616">
    <property type="component" value="Unassembled WGS sequence"/>
</dbReference>
<dbReference type="RefSeq" id="WP_305894540.1">
    <property type="nucleotide sequence ID" value="NZ_JAUZVZ010000022.1"/>
</dbReference>
<evidence type="ECO:0000256" key="10">
    <source>
        <dbReference type="ARBA" id="ARBA00034478"/>
    </source>
</evidence>
<name>A0ABT9H1U0_9GAMM</name>
<comment type="pathway">
    <text evidence="10">Amino-acid biosynthesis; L-methionine biosynthesis via de novo pathway.</text>
</comment>
<keyword evidence="14" id="KW-1185">Reference proteome</keyword>
<reference evidence="13 14" key="1">
    <citation type="submission" date="2023-08" db="EMBL/GenBank/DDBJ databases">
        <authorList>
            <person name="Joshi A."/>
            <person name="Thite S."/>
        </authorList>
    </citation>
    <scope>NUCLEOTIDE SEQUENCE [LARGE SCALE GENOMIC DNA]</scope>
    <source>
        <strain evidence="13 14">AC40</strain>
    </source>
</reference>
<comment type="similarity">
    <text evidence="3 12">Belongs to the methylenetetrahydrofolate reductase family.</text>
</comment>
<keyword evidence="8" id="KW-0520">NAD</keyword>
<evidence type="ECO:0000256" key="4">
    <source>
        <dbReference type="ARBA" id="ARBA00022605"/>
    </source>
</evidence>
<comment type="cofactor">
    <cofactor evidence="1 12">
        <name>FAD</name>
        <dbReference type="ChEBI" id="CHEBI:57692"/>
    </cofactor>
</comment>
<dbReference type="CDD" id="cd00537">
    <property type="entry name" value="MTHFR"/>
    <property type="match status" value="1"/>
</dbReference>
<sequence length="303" mass="33923">MSFAHAQFLEAINRNLHDVQGKAKVSFEFFPPKTEQMEQTLWQSIERLAPVAPSFVSVTYGANSGERDRTHDIIKSIKQRTGLIAAPHLTCVDASVDELKSIARDYWNSGIRHIVALRGDLPPSATEKPALYASDLVEILRSVADFDISVAAYPEVHPEAPNAQFDLLNLKRKVDAGASRAITQFFFDVEKFLRYRDRCAAIGIDVDIIPGILPVTNFQQLIKFANLTNVAVPNWMHKAYEGLDHDPTTRNLVAANIAMEMVKVLSREGIDQFHFYTLNRSELSYAICHMLGVRPQVQSAQTA</sequence>
<evidence type="ECO:0000256" key="9">
    <source>
        <dbReference type="ARBA" id="ARBA00023167"/>
    </source>
</evidence>
<dbReference type="InterPro" id="IPR004620">
    <property type="entry name" value="MTHF_reductase_bac"/>
</dbReference>
<dbReference type="PANTHER" id="PTHR45754">
    <property type="entry name" value="METHYLENETETRAHYDROFOLATE REDUCTASE"/>
    <property type="match status" value="1"/>
</dbReference>
<evidence type="ECO:0000256" key="7">
    <source>
        <dbReference type="ARBA" id="ARBA00023002"/>
    </source>
</evidence>
<evidence type="ECO:0000256" key="11">
    <source>
        <dbReference type="ARBA" id="ARBA00048628"/>
    </source>
</evidence>
<dbReference type="InterPro" id="IPR003171">
    <property type="entry name" value="Mehydrof_redctse-like"/>
</dbReference>
<keyword evidence="9" id="KW-0486">Methionine biosynthesis</keyword>
<accession>A0ABT9H1U0</accession>
<keyword evidence="5 12" id="KW-0285">Flavoprotein</keyword>
<evidence type="ECO:0000256" key="5">
    <source>
        <dbReference type="ARBA" id="ARBA00022630"/>
    </source>
</evidence>
<dbReference type="GO" id="GO:0004489">
    <property type="term" value="F:methylenetetrahydrofolate reductase [NAD(P)H] activity"/>
    <property type="evidence" value="ECO:0007669"/>
    <property type="project" value="UniProtKB-EC"/>
</dbReference>
<dbReference type="NCBIfam" id="NF006950">
    <property type="entry name" value="PRK09432.1"/>
    <property type="match status" value="1"/>
</dbReference>
<comment type="caution">
    <text evidence="13">The sequence shown here is derived from an EMBL/GenBank/DDBJ whole genome shotgun (WGS) entry which is preliminary data.</text>
</comment>
<dbReference type="InterPro" id="IPR029041">
    <property type="entry name" value="FAD-linked_oxidoreductase-like"/>
</dbReference>
<dbReference type="Gene3D" id="3.20.20.220">
    <property type="match status" value="1"/>
</dbReference>
<keyword evidence="6 12" id="KW-0274">FAD</keyword>
<dbReference type="EC" id="1.5.1.54" evidence="12"/>
<evidence type="ECO:0000256" key="3">
    <source>
        <dbReference type="ARBA" id="ARBA00006743"/>
    </source>
</evidence>
<dbReference type="SUPFAM" id="SSF51730">
    <property type="entry name" value="FAD-linked oxidoreductase"/>
    <property type="match status" value="1"/>
</dbReference>
<keyword evidence="4" id="KW-0028">Amino-acid biosynthesis</keyword>
<dbReference type="Pfam" id="PF02219">
    <property type="entry name" value="MTHFR"/>
    <property type="match status" value="1"/>
</dbReference>
<gene>
    <name evidence="13" type="primary">metF</name>
    <name evidence="13" type="ORF">Q3O60_13880</name>
</gene>
<evidence type="ECO:0000256" key="6">
    <source>
        <dbReference type="ARBA" id="ARBA00022827"/>
    </source>
</evidence>
<comment type="catalytic activity">
    <reaction evidence="11">
        <text>(6S)-5-methyl-5,6,7,8-tetrahydrofolate + NAD(+) = (6R)-5,10-methylene-5,6,7,8-tetrahydrofolate + NADH + H(+)</text>
        <dbReference type="Rhea" id="RHEA:19821"/>
        <dbReference type="ChEBI" id="CHEBI:15378"/>
        <dbReference type="ChEBI" id="CHEBI:15636"/>
        <dbReference type="ChEBI" id="CHEBI:18608"/>
        <dbReference type="ChEBI" id="CHEBI:57540"/>
        <dbReference type="ChEBI" id="CHEBI:57945"/>
        <dbReference type="EC" id="1.5.1.54"/>
    </reaction>
    <physiologicalReaction direction="right-to-left" evidence="11">
        <dbReference type="Rhea" id="RHEA:19823"/>
    </physiologicalReaction>
</comment>
<dbReference type="EMBL" id="JAUZVZ010000022">
    <property type="protein sequence ID" value="MDP4537277.1"/>
    <property type="molecule type" value="Genomic_DNA"/>
</dbReference>
<proteinExistence type="inferred from homology"/>
<comment type="pathway">
    <text evidence="2 12">One-carbon metabolism; tetrahydrofolate interconversion.</text>
</comment>
<evidence type="ECO:0000256" key="1">
    <source>
        <dbReference type="ARBA" id="ARBA00001974"/>
    </source>
</evidence>